<dbReference type="Proteomes" id="UP001232973">
    <property type="component" value="Unassembled WGS sequence"/>
</dbReference>
<proteinExistence type="predicted"/>
<evidence type="ECO:0008006" key="3">
    <source>
        <dbReference type="Google" id="ProtNLM"/>
    </source>
</evidence>
<sequence>MRGILLSLLIVRTHPVHPHFMFDPSIDKRLPMYYGLC</sequence>
<keyword evidence="2" id="KW-1185">Reference proteome</keyword>
<dbReference type="EMBL" id="JAUSTP010000010">
    <property type="protein sequence ID" value="MDQ0189693.1"/>
    <property type="molecule type" value="Genomic_DNA"/>
</dbReference>
<reference evidence="1 2" key="1">
    <citation type="submission" date="2023-07" db="EMBL/GenBank/DDBJ databases">
        <title>Genomic Encyclopedia of Type Strains, Phase IV (KMG-IV): sequencing the most valuable type-strain genomes for metagenomic binning, comparative biology and taxonomic classification.</title>
        <authorList>
            <person name="Goeker M."/>
        </authorList>
    </citation>
    <scope>NUCLEOTIDE SEQUENCE [LARGE SCALE GENOMIC DNA]</scope>
    <source>
        <strain evidence="1 2">DSM 4006</strain>
    </source>
</reference>
<gene>
    <name evidence="1" type="ORF">J2S03_001540</name>
</gene>
<evidence type="ECO:0000313" key="2">
    <source>
        <dbReference type="Proteomes" id="UP001232973"/>
    </source>
</evidence>
<name>A0ABT9XIT4_9BACL</name>
<evidence type="ECO:0000313" key="1">
    <source>
        <dbReference type="EMBL" id="MDQ0189693.1"/>
    </source>
</evidence>
<accession>A0ABT9XIT4</accession>
<organism evidence="1 2">
    <name type="scientific">Alicyclobacillus cycloheptanicus</name>
    <dbReference type="NCBI Taxonomy" id="1457"/>
    <lineage>
        <taxon>Bacteria</taxon>
        <taxon>Bacillati</taxon>
        <taxon>Bacillota</taxon>
        <taxon>Bacilli</taxon>
        <taxon>Bacillales</taxon>
        <taxon>Alicyclobacillaceae</taxon>
        <taxon>Alicyclobacillus</taxon>
    </lineage>
</organism>
<protein>
    <recommendedName>
        <fullName evidence="3">DUF4160 domain-containing protein</fullName>
    </recommendedName>
</protein>
<comment type="caution">
    <text evidence="1">The sequence shown here is derived from an EMBL/GenBank/DDBJ whole genome shotgun (WGS) entry which is preliminary data.</text>
</comment>